<dbReference type="RefSeq" id="WP_128565040.1">
    <property type="nucleotide sequence ID" value="NZ_BPQH01000016.1"/>
</dbReference>
<evidence type="ECO:0000259" key="7">
    <source>
        <dbReference type="PROSITE" id="PS52015"/>
    </source>
</evidence>
<evidence type="ECO:0000256" key="4">
    <source>
        <dbReference type="ARBA" id="ARBA00023136"/>
    </source>
</evidence>
<feature type="compositionally biased region" description="Basic and acidic residues" evidence="5">
    <location>
        <begin position="119"/>
        <end position="142"/>
    </location>
</feature>
<sequence>MSSHATTNPDLATNPDVAAGAPAPRNPGPGLGLAFLAALLLHAGALGALTLWRAAPPPPPGENEIAIDLAPDLAAIDVPNEARDPDAAPPPADVVEAKEQPVVEPPSETRPVEAPPDTPETKPEESPVEPQRAEAVPEERPPETVTEAVQEPEEQVVTSTNAEAPVAPPPPAVVARAVPEPKPVPKPLPPRPKPVEARKPPPKPVREVRREAPRPKAAQRSVEPARERRTTSYASRQSEGGSAAAASNPNAARAWGVMISSAIRARARHPAGASGTVTIRFTVARSGRVLAAALAGSSGNGGLDAAALAAAAPGSSLPPAPEGVTQAQQSFSVPLRFQ</sequence>
<feature type="region of interest" description="Disordered" evidence="5">
    <location>
        <begin position="1"/>
        <end position="24"/>
    </location>
</feature>
<reference evidence="8" key="2">
    <citation type="submission" date="2021-08" db="EMBL/GenBank/DDBJ databases">
        <authorList>
            <person name="Tani A."/>
            <person name="Ola A."/>
            <person name="Ogura Y."/>
            <person name="Katsura K."/>
            <person name="Hayashi T."/>
        </authorList>
    </citation>
    <scope>NUCLEOTIDE SEQUENCE</scope>
    <source>
        <strain evidence="8">KCTC 52305</strain>
    </source>
</reference>
<feature type="region of interest" description="Disordered" evidence="5">
    <location>
        <begin position="313"/>
        <end position="338"/>
    </location>
</feature>
<keyword evidence="3 6" id="KW-1133">Transmembrane helix</keyword>
<evidence type="ECO:0000313" key="9">
    <source>
        <dbReference type="Proteomes" id="UP001055167"/>
    </source>
</evidence>
<comment type="caution">
    <text evidence="8">The sequence shown here is derived from an EMBL/GenBank/DDBJ whole genome shotgun (WGS) entry which is preliminary data.</text>
</comment>
<dbReference type="SUPFAM" id="SSF74653">
    <property type="entry name" value="TolA/TonB C-terminal domain"/>
    <property type="match status" value="1"/>
</dbReference>
<comment type="subcellular location">
    <subcellularLocation>
        <location evidence="1">Membrane</location>
        <topology evidence="1">Single-pass membrane protein</topology>
    </subcellularLocation>
</comment>
<protein>
    <recommendedName>
        <fullName evidence="7">TonB C-terminal domain-containing protein</fullName>
    </recommendedName>
</protein>
<keyword evidence="2 6" id="KW-0812">Transmembrane</keyword>
<feature type="region of interest" description="Disordered" evidence="5">
    <location>
        <begin position="80"/>
        <end position="251"/>
    </location>
</feature>
<organism evidence="8 9">
    <name type="scientific">Methylobacterium crusticola</name>
    <dbReference type="NCBI Taxonomy" id="1697972"/>
    <lineage>
        <taxon>Bacteria</taxon>
        <taxon>Pseudomonadati</taxon>
        <taxon>Pseudomonadota</taxon>
        <taxon>Alphaproteobacteria</taxon>
        <taxon>Hyphomicrobiales</taxon>
        <taxon>Methylobacteriaceae</taxon>
        <taxon>Methylobacterium</taxon>
    </lineage>
</organism>
<reference evidence="8" key="1">
    <citation type="journal article" date="2021" name="Front. Microbiol.">
        <title>Comprehensive Comparative Genomics and Phenotyping of Methylobacterium Species.</title>
        <authorList>
            <person name="Alessa O."/>
            <person name="Ogura Y."/>
            <person name="Fujitani Y."/>
            <person name="Takami H."/>
            <person name="Hayashi T."/>
            <person name="Sahin N."/>
            <person name="Tani A."/>
        </authorList>
    </citation>
    <scope>NUCLEOTIDE SEQUENCE</scope>
    <source>
        <strain evidence="8">KCTC 52305</strain>
    </source>
</reference>
<feature type="transmembrane region" description="Helical" evidence="6">
    <location>
        <begin position="31"/>
        <end position="52"/>
    </location>
</feature>
<dbReference type="NCBIfam" id="TIGR01352">
    <property type="entry name" value="tonB_Cterm"/>
    <property type="match status" value="1"/>
</dbReference>
<keyword evidence="9" id="KW-1185">Reference proteome</keyword>
<dbReference type="Pfam" id="PF03544">
    <property type="entry name" value="TonB_C"/>
    <property type="match status" value="1"/>
</dbReference>
<feature type="compositionally biased region" description="Basic and acidic residues" evidence="5">
    <location>
        <begin position="193"/>
        <end position="214"/>
    </location>
</feature>
<evidence type="ECO:0000256" key="6">
    <source>
        <dbReference type="SAM" id="Phobius"/>
    </source>
</evidence>
<feature type="domain" description="TonB C-terminal" evidence="7">
    <location>
        <begin position="249"/>
        <end position="338"/>
    </location>
</feature>
<evidence type="ECO:0000313" key="8">
    <source>
        <dbReference type="EMBL" id="GJD51916.1"/>
    </source>
</evidence>
<evidence type="ECO:0000256" key="2">
    <source>
        <dbReference type="ARBA" id="ARBA00022692"/>
    </source>
</evidence>
<feature type="compositionally biased region" description="Pro residues" evidence="5">
    <location>
        <begin position="180"/>
        <end position="192"/>
    </location>
</feature>
<keyword evidence="4 6" id="KW-0472">Membrane</keyword>
<evidence type="ECO:0000256" key="5">
    <source>
        <dbReference type="SAM" id="MobiDB-lite"/>
    </source>
</evidence>
<dbReference type="Gene3D" id="3.30.1150.10">
    <property type="match status" value="1"/>
</dbReference>
<name>A0ABQ4R2L8_9HYPH</name>
<accession>A0ABQ4R2L8</accession>
<dbReference type="InterPro" id="IPR006260">
    <property type="entry name" value="TonB/TolA_C"/>
</dbReference>
<feature type="compositionally biased region" description="Low complexity" evidence="5">
    <location>
        <begin position="234"/>
        <end position="251"/>
    </location>
</feature>
<dbReference type="Proteomes" id="UP001055167">
    <property type="component" value="Unassembled WGS sequence"/>
</dbReference>
<evidence type="ECO:0000256" key="1">
    <source>
        <dbReference type="ARBA" id="ARBA00004167"/>
    </source>
</evidence>
<feature type="compositionally biased region" description="Polar residues" evidence="5">
    <location>
        <begin position="1"/>
        <end position="11"/>
    </location>
</feature>
<evidence type="ECO:0000256" key="3">
    <source>
        <dbReference type="ARBA" id="ARBA00022989"/>
    </source>
</evidence>
<gene>
    <name evidence="8" type="ORF">OPKNFCMD_4675</name>
</gene>
<proteinExistence type="predicted"/>
<dbReference type="InterPro" id="IPR037682">
    <property type="entry name" value="TonB_C"/>
</dbReference>
<dbReference type="EMBL" id="BPQH01000016">
    <property type="protein sequence ID" value="GJD51916.1"/>
    <property type="molecule type" value="Genomic_DNA"/>
</dbReference>
<dbReference type="PROSITE" id="PS52015">
    <property type="entry name" value="TONB_CTD"/>
    <property type="match status" value="1"/>
</dbReference>